<dbReference type="NCBIfam" id="TIGR00187">
    <property type="entry name" value="ribE"/>
    <property type="match status" value="1"/>
</dbReference>
<sequence>MFTGIVQAVLPVVERTPLEGHTRLAVRFPATMTQDLQVGASVAIEGVCMTVTEWREAPGDGGLDVCFDVSPGTARITTMGERDVGDRVNVERSMRAGAENGGHVVTGHVSGTAEITSMQLDGAERFLEVRIPAEHRRYVFVRGFLALNGASLTVASFNEAEGLAWINLIPETIRQTSLRAYSVGDRMNYEVELQTQITVDTIERCFRQFLPRLAGAVPG</sequence>
<dbReference type="InterPro" id="IPR001783">
    <property type="entry name" value="Lumazine-bd"/>
</dbReference>
<dbReference type="NCBIfam" id="NF006767">
    <property type="entry name" value="PRK09289.1"/>
    <property type="match status" value="1"/>
</dbReference>
<dbReference type="Gene3D" id="2.40.30.20">
    <property type="match status" value="2"/>
</dbReference>
<evidence type="ECO:0000256" key="3">
    <source>
        <dbReference type="PROSITE-ProRule" id="PRU00524"/>
    </source>
</evidence>
<keyword evidence="6" id="KW-1185">Reference proteome</keyword>
<dbReference type="NCBIfam" id="NF009566">
    <property type="entry name" value="PRK13020.1"/>
    <property type="match status" value="1"/>
</dbReference>
<dbReference type="InterPro" id="IPR023366">
    <property type="entry name" value="ATP_synth_asu-like_sf"/>
</dbReference>
<comment type="caution">
    <text evidence="5">The sequence shown here is derived from an EMBL/GenBank/DDBJ whole genome shotgun (WGS) entry which is preliminary data.</text>
</comment>
<keyword evidence="1" id="KW-0677">Repeat</keyword>
<dbReference type="EMBL" id="JAMZEJ010000002">
    <property type="protein sequence ID" value="MCQ8239802.1"/>
    <property type="molecule type" value="Genomic_DNA"/>
</dbReference>
<dbReference type="InterPro" id="IPR026017">
    <property type="entry name" value="Lumazine-bd_dom"/>
</dbReference>
<dbReference type="SUPFAM" id="SSF63380">
    <property type="entry name" value="Riboflavin synthase domain-like"/>
    <property type="match status" value="2"/>
</dbReference>
<accession>A0ABT1VV55</accession>
<dbReference type="Proteomes" id="UP001524547">
    <property type="component" value="Unassembled WGS sequence"/>
</dbReference>
<feature type="domain" description="Lumazine-binding" evidence="4">
    <location>
        <begin position="1"/>
        <end position="103"/>
    </location>
</feature>
<evidence type="ECO:0000256" key="1">
    <source>
        <dbReference type="ARBA" id="ARBA00022737"/>
    </source>
</evidence>
<evidence type="ECO:0000313" key="6">
    <source>
        <dbReference type="Proteomes" id="UP001524547"/>
    </source>
</evidence>
<feature type="repeat" description="Lumazine-binding" evidence="3">
    <location>
        <begin position="104"/>
        <end position="202"/>
    </location>
</feature>
<dbReference type="Pfam" id="PF00677">
    <property type="entry name" value="Lum_binding"/>
    <property type="match status" value="2"/>
</dbReference>
<dbReference type="PANTHER" id="PTHR21098">
    <property type="entry name" value="RIBOFLAVIN SYNTHASE ALPHA CHAIN"/>
    <property type="match status" value="1"/>
</dbReference>
<dbReference type="CDD" id="cd00402">
    <property type="entry name" value="Riboflavin_synthase_like"/>
    <property type="match status" value="1"/>
</dbReference>
<evidence type="ECO:0000256" key="2">
    <source>
        <dbReference type="NCBIfam" id="TIGR00187"/>
    </source>
</evidence>
<reference evidence="5 6" key="1">
    <citation type="submission" date="2022-06" db="EMBL/GenBank/DDBJ databases">
        <title>Rhizosaccharibacter gen. nov. sp. nov. KSS12, endophytic bacteria isolated from sugarcane.</title>
        <authorList>
            <person name="Pitiwittayakul N."/>
        </authorList>
    </citation>
    <scope>NUCLEOTIDE SEQUENCE [LARGE SCALE GENOMIC DNA]</scope>
    <source>
        <strain evidence="5 6">KSS12</strain>
    </source>
</reference>
<protein>
    <recommendedName>
        <fullName evidence="2">Riboflavin synthase</fullName>
        <ecNumber evidence="2">2.5.1.9</ecNumber>
    </recommendedName>
</protein>
<name>A0ABT1VV55_9PROT</name>
<evidence type="ECO:0000313" key="5">
    <source>
        <dbReference type="EMBL" id="MCQ8239802.1"/>
    </source>
</evidence>
<dbReference type="PANTHER" id="PTHR21098:SF0">
    <property type="entry name" value="RIBOFLAVIN SYNTHASE"/>
    <property type="match status" value="1"/>
</dbReference>
<dbReference type="PROSITE" id="PS51177">
    <property type="entry name" value="LUMAZINE_BIND"/>
    <property type="match status" value="2"/>
</dbReference>
<dbReference type="InterPro" id="IPR017938">
    <property type="entry name" value="Riboflavin_synthase-like_b-brl"/>
</dbReference>
<dbReference type="PIRSF" id="PIRSF000498">
    <property type="entry name" value="Riboflavin_syn_A"/>
    <property type="match status" value="1"/>
</dbReference>
<proteinExistence type="predicted"/>
<evidence type="ECO:0000259" key="4">
    <source>
        <dbReference type="PROSITE" id="PS51177"/>
    </source>
</evidence>
<gene>
    <name evidence="5" type="ORF">NFI88_02965</name>
</gene>
<feature type="repeat" description="Lumazine-binding" evidence="3">
    <location>
        <begin position="1"/>
        <end position="103"/>
    </location>
</feature>
<organism evidence="5 6">
    <name type="scientific">Rhizosaccharibacter radicis</name>
    <dbReference type="NCBI Taxonomy" id="2782605"/>
    <lineage>
        <taxon>Bacteria</taxon>
        <taxon>Pseudomonadati</taxon>
        <taxon>Pseudomonadota</taxon>
        <taxon>Alphaproteobacteria</taxon>
        <taxon>Acetobacterales</taxon>
        <taxon>Acetobacteraceae</taxon>
        <taxon>Rhizosaccharibacter</taxon>
    </lineage>
</organism>
<dbReference type="EC" id="2.5.1.9" evidence="2"/>
<feature type="domain" description="Lumazine-binding" evidence="4">
    <location>
        <begin position="104"/>
        <end position="202"/>
    </location>
</feature>
<dbReference type="RefSeq" id="WP_422918549.1">
    <property type="nucleotide sequence ID" value="NZ_JAMZEJ010000002.1"/>
</dbReference>